<reference evidence="2" key="1">
    <citation type="journal article" date="2023" name="Mol. Biol. Evol.">
        <title>Third-Generation Sequencing Reveals the Adaptive Role of the Epigenome in Three Deep-Sea Polychaetes.</title>
        <authorList>
            <person name="Perez M."/>
            <person name="Aroh O."/>
            <person name="Sun Y."/>
            <person name="Lan Y."/>
            <person name="Juniper S.K."/>
            <person name="Young C.R."/>
            <person name="Angers B."/>
            <person name="Qian P.Y."/>
        </authorList>
    </citation>
    <scope>NUCLEOTIDE SEQUENCE</scope>
    <source>
        <strain evidence="2">P08H-3</strain>
    </source>
</reference>
<sequence length="205" mass="22955">MSRPAFLTPQADVKRRKICPEDPRDLAFRINMDHVAELFPQQDISVGTSRHLLFASLRMVAVLGRARTWYVDGTFKPVKEPFAQLFSVHAFVDSERATKQGPLAFVLMSSRRRSDYEAVFNTLPAPLPGLPSVTHIVADFEAAAWQALQIVVPMVQIGGCLFHFTQAVSRKIQELGLRVAYNQDATDISDLVPALTDLITYVRTQ</sequence>
<proteinExistence type="predicted"/>
<evidence type="ECO:0000313" key="3">
    <source>
        <dbReference type="Proteomes" id="UP001208570"/>
    </source>
</evidence>
<accession>A0AAD9KEU7</accession>
<organism evidence="2 3">
    <name type="scientific">Paralvinella palmiformis</name>
    <dbReference type="NCBI Taxonomy" id="53620"/>
    <lineage>
        <taxon>Eukaryota</taxon>
        <taxon>Metazoa</taxon>
        <taxon>Spiralia</taxon>
        <taxon>Lophotrochozoa</taxon>
        <taxon>Annelida</taxon>
        <taxon>Polychaeta</taxon>
        <taxon>Sedentaria</taxon>
        <taxon>Canalipalpata</taxon>
        <taxon>Terebellida</taxon>
        <taxon>Terebelliformia</taxon>
        <taxon>Alvinellidae</taxon>
        <taxon>Paralvinella</taxon>
    </lineage>
</organism>
<name>A0AAD9KEU7_9ANNE</name>
<dbReference type="AlphaFoldDB" id="A0AAD9KEU7"/>
<dbReference type="PANTHER" id="PTHR47160">
    <property type="entry name" value="PUTATIVE-RELATED"/>
    <property type="match status" value="1"/>
</dbReference>
<comment type="caution">
    <text evidence="2">The sequence shown here is derived from an EMBL/GenBank/DDBJ whole genome shotgun (WGS) entry which is preliminary data.</text>
</comment>
<dbReference type="Proteomes" id="UP001208570">
    <property type="component" value="Unassembled WGS sequence"/>
</dbReference>
<protein>
    <recommendedName>
        <fullName evidence="1">MULE transposase domain-containing protein</fullName>
    </recommendedName>
</protein>
<feature type="domain" description="MULE transposase" evidence="1">
    <location>
        <begin position="69"/>
        <end position="166"/>
    </location>
</feature>
<dbReference type="PANTHER" id="PTHR47160:SF10">
    <property type="entry name" value="MULE TRANSPOSASE DOMAIN-CONTAINING PROTEIN"/>
    <property type="match status" value="1"/>
</dbReference>
<keyword evidence="3" id="KW-1185">Reference proteome</keyword>
<dbReference type="Pfam" id="PF10551">
    <property type="entry name" value="MULE"/>
    <property type="match status" value="1"/>
</dbReference>
<gene>
    <name evidence="2" type="ORF">LSH36_6g10031</name>
</gene>
<evidence type="ECO:0000259" key="1">
    <source>
        <dbReference type="Pfam" id="PF10551"/>
    </source>
</evidence>
<dbReference type="EMBL" id="JAODUP010000006">
    <property type="protein sequence ID" value="KAK2169889.1"/>
    <property type="molecule type" value="Genomic_DNA"/>
</dbReference>
<evidence type="ECO:0000313" key="2">
    <source>
        <dbReference type="EMBL" id="KAK2169889.1"/>
    </source>
</evidence>
<dbReference type="InterPro" id="IPR018289">
    <property type="entry name" value="MULE_transposase_dom"/>
</dbReference>